<keyword evidence="2" id="KW-1185">Reference proteome</keyword>
<reference evidence="2" key="1">
    <citation type="submission" date="2017-08" db="EMBL/GenBank/DDBJ databases">
        <authorList>
            <person name="Huang Z."/>
        </authorList>
    </citation>
    <scope>NUCLEOTIDE SEQUENCE [LARGE SCALE GENOMIC DNA]</scope>
    <source>
        <strain evidence="2">SA5d-4</strain>
    </source>
</reference>
<proteinExistence type="predicted"/>
<evidence type="ECO:0000313" key="2">
    <source>
        <dbReference type="Proteomes" id="UP000217083"/>
    </source>
</evidence>
<reference evidence="1 2" key="2">
    <citation type="submission" date="2017-09" db="EMBL/GenBank/DDBJ databases">
        <title>Bacillus patelloidae sp. nov., isolated from the intestinal tract of a marine limpet.</title>
        <authorList>
            <person name="Liu R."/>
            <person name="Dong C."/>
            <person name="Shao Z."/>
        </authorList>
    </citation>
    <scope>NUCLEOTIDE SEQUENCE [LARGE SCALE GENOMIC DNA]</scope>
    <source>
        <strain evidence="1 2">SA5d-4</strain>
    </source>
</reference>
<comment type="caution">
    <text evidence="1">The sequence shown here is derived from an EMBL/GenBank/DDBJ whole genome shotgun (WGS) entry which is preliminary data.</text>
</comment>
<dbReference type="Pfam" id="PF10704">
    <property type="entry name" value="DUF2508"/>
    <property type="match status" value="1"/>
</dbReference>
<accession>A0A263BPP9</accession>
<organism evidence="1 2">
    <name type="scientific">Lottiidibacillus patelloidae</name>
    <dbReference type="NCBI Taxonomy" id="2670334"/>
    <lineage>
        <taxon>Bacteria</taxon>
        <taxon>Bacillati</taxon>
        <taxon>Bacillota</taxon>
        <taxon>Bacilli</taxon>
        <taxon>Bacillales</taxon>
        <taxon>Bacillaceae</taxon>
        <taxon>Lottiidibacillus</taxon>
    </lineage>
</organism>
<dbReference type="AlphaFoldDB" id="A0A263BPP9"/>
<dbReference type="EMBL" id="NPIA01000016">
    <property type="protein sequence ID" value="OZM55723.1"/>
    <property type="molecule type" value="Genomic_DNA"/>
</dbReference>
<protein>
    <recommendedName>
        <fullName evidence="3">DUF2508 domain-containing protein</fullName>
    </recommendedName>
</protein>
<gene>
    <name evidence="1" type="ORF">CIB95_15845</name>
</gene>
<name>A0A263BPP9_9BACI</name>
<sequence length="75" mass="9467">MWLFFRRNKLKKQYDNQLIETVSEIKKEYYQKKRILEQSIEPSQSILMEYKILEAKYFFYIKQLKVRKIRTEKLL</sequence>
<dbReference type="Proteomes" id="UP000217083">
    <property type="component" value="Unassembled WGS sequence"/>
</dbReference>
<dbReference type="InterPro" id="IPR019644">
    <property type="entry name" value="DUF2508"/>
</dbReference>
<evidence type="ECO:0000313" key="1">
    <source>
        <dbReference type="EMBL" id="OZM55723.1"/>
    </source>
</evidence>
<evidence type="ECO:0008006" key="3">
    <source>
        <dbReference type="Google" id="ProtNLM"/>
    </source>
</evidence>